<evidence type="ECO:0000256" key="5">
    <source>
        <dbReference type="ARBA" id="ARBA00022630"/>
    </source>
</evidence>
<comment type="cofactor">
    <cofactor evidence="1">
        <name>FMN</name>
        <dbReference type="ChEBI" id="CHEBI:58210"/>
    </cofactor>
</comment>
<dbReference type="Gene3D" id="3.50.50.60">
    <property type="entry name" value="FAD/NAD(P)-binding domain"/>
    <property type="match status" value="1"/>
</dbReference>
<keyword evidence="6" id="KW-0274">FAD</keyword>
<dbReference type="Pfam" id="PF04205">
    <property type="entry name" value="FMN_bind"/>
    <property type="match status" value="1"/>
</dbReference>
<dbReference type="Gene3D" id="3.90.1010.20">
    <property type="match status" value="1"/>
</dbReference>
<dbReference type="EC" id="1.3.99.33" evidence="3"/>
<evidence type="ECO:0000256" key="1">
    <source>
        <dbReference type="ARBA" id="ARBA00001917"/>
    </source>
</evidence>
<dbReference type="PANTHER" id="PTHR43400">
    <property type="entry name" value="FUMARATE REDUCTASE"/>
    <property type="match status" value="1"/>
</dbReference>
<dbReference type="EMBL" id="JBHTLH010000041">
    <property type="protein sequence ID" value="MFD1126054.1"/>
    <property type="molecule type" value="Genomic_DNA"/>
</dbReference>
<dbReference type="InterPro" id="IPR050315">
    <property type="entry name" value="FAD-oxidoreductase_2"/>
</dbReference>
<dbReference type="InterPro" id="IPR003953">
    <property type="entry name" value="FAD-dep_OxRdtase_2_FAD-bd"/>
</dbReference>
<evidence type="ECO:0000256" key="4">
    <source>
        <dbReference type="ARBA" id="ARBA00015872"/>
    </source>
</evidence>
<dbReference type="InterPro" id="IPR007329">
    <property type="entry name" value="FMN-bd"/>
</dbReference>
<dbReference type="InterPro" id="IPR027477">
    <property type="entry name" value="Succ_DH/fumarate_Rdtase_cat_sf"/>
</dbReference>
<keyword evidence="5" id="KW-0285">Flavoprotein</keyword>
<keyword evidence="7" id="KW-0560">Oxidoreductase</keyword>
<name>A0ABW3PHU3_9LACO</name>
<keyword evidence="11" id="KW-1185">Reference proteome</keyword>
<evidence type="ECO:0000313" key="10">
    <source>
        <dbReference type="EMBL" id="MFD1126054.1"/>
    </source>
</evidence>
<sequence>MVEIKSINWDATYDVAILGFGGAGATAARFAADAGAKVLLVDSAPKGHEGGNTRYSAQLIGTGDDFDETKKYYKRLTYPMELDEKMIDTYVNGMVNMRNYVRQYLGVSPVSIKNDFQKGDSTISLESAVREYPEYPGVNSYDLTVVHKGIFDAALWKLLRKAVVKRSDKIDVWLDSPAKHLIQDPETKAIIGIQIERHHILLNIRALNGVVLTMGGFENNQSNIQDYLGANHLSPLGTVFNKGDGIRMALEVGADLWHMDNYESLGMLHGLSVAVPKGERGQLILQWPDAFNGSIMTIGDDGSRYFNESEPNRHGHIYDHGTWRVPRTNVHPYLVFDQAQYDQIKNHGHIPVVDFFKKMIKSEDPSNLARIIKVNPKIFQQTITTFSKFAKQGHDYEFGRDPKTMRPFGSGPYYALELTNNVLNTQGGPRRNARSEVLNASGHPIPHLYSAGELGGICANQYQGGGNLAECLIFGKIAGENAARIKDDFKNDKMSGAGSSENQYSQRTDELLNNDIKSVNPFAGVKLGPNQYLGVSDDGIGGQVVARVTYVNNKIQNVEIVKQSESGDIGGKAVDELPERMVAQNTYDVDAVSGASTSSRAIKNAVKDALKKIDEGTKVKR</sequence>
<evidence type="ECO:0000256" key="2">
    <source>
        <dbReference type="ARBA" id="ARBA00001974"/>
    </source>
</evidence>
<evidence type="ECO:0000259" key="9">
    <source>
        <dbReference type="SMART" id="SM00900"/>
    </source>
</evidence>
<comment type="cofactor">
    <cofactor evidence="2">
        <name>FAD</name>
        <dbReference type="ChEBI" id="CHEBI:57692"/>
    </cofactor>
</comment>
<evidence type="ECO:0000313" key="11">
    <source>
        <dbReference type="Proteomes" id="UP001597156"/>
    </source>
</evidence>
<evidence type="ECO:0000256" key="7">
    <source>
        <dbReference type="ARBA" id="ARBA00023002"/>
    </source>
</evidence>
<dbReference type="PANTHER" id="PTHR43400:SF10">
    <property type="entry name" value="3-OXOSTEROID 1-DEHYDROGENASE"/>
    <property type="match status" value="1"/>
</dbReference>
<evidence type="ECO:0000256" key="6">
    <source>
        <dbReference type="ARBA" id="ARBA00022827"/>
    </source>
</evidence>
<accession>A0ABW3PHU3</accession>
<protein>
    <recommendedName>
        <fullName evidence="4">Urocanate reductase</fullName>
        <ecNumber evidence="3">1.3.99.33</ecNumber>
    </recommendedName>
</protein>
<dbReference type="InterPro" id="IPR036188">
    <property type="entry name" value="FAD/NAD-bd_sf"/>
</dbReference>
<comment type="catalytic activity">
    <reaction evidence="8">
        <text>dihydrourocanate + A = urocanate + AH2</text>
        <dbReference type="Rhea" id="RHEA:36059"/>
        <dbReference type="ChEBI" id="CHEBI:13193"/>
        <dbReference type="ChEBI" id="CHEBI:17499"/>
        <dbReference type="ChEBI" id="CHEBI:27247"/>
        <dbReference type="ChEBI" id="CHEBI:72991"/>
        <dbReference type="EC" id="1.3.99.33"/>
    </reaction>
</comment>
<reference evidence="11" key="1">
    <citation type="journal article" date="2019" name="Int. J. Syst. Evol. Microbiol.">
        <title>The Global Catalogue of Microorganisms (GCM) 10K type strain sequencing project: providing services to taxonomists for standard genome sequencing and annotation.</title>
        <authorList>
            <consortium name="The Broad Institute Genomics Platform"/>
            <consortium name="The Broad Institute Genome Sequencing Center for Infectious Disease"/>
            <person name="Wu L."/>
            <person name="Ma J."/>
        </authorList>
    </citation>
    <scope>NUCLEOTIDE SEQUENCE [LARGE SCALE GENOMIC DNA]</scope>
    <source>
        <strain evidence="11">CCUG 71848</strain>
    </source>
</reference>
<dbReference type="SUPFAM" id="SSF51905">
    <property type="entry name" value="FAD/NAD(P)-binding domain"/>
    <property type="match status" value="1"/>
</dbReference>
<evidence type="ECO:0000256" key="8">
    <source>
        <dbReference type="ARBA" id="ARBA00049922"/>
    </source>
</evidence>
<gene>
    <name evidence="10" type="ORF">ACFQ22_11895</name>
</gene>
<organism evidence="10 11">
    <name type="scientific">Lentilactobacillus raoultii</name>
    <dbReference type="NCBI Taxonomy" id="1987503"/>
    <lineage>
        <taxon>Bacteria</taxon>
        <taxon>Bacillati</taxon>
        <taxon>Bacillota</taxon>
        <taxon>Bacilli</taxon>
        <taxon>Lactobacillales</taxon>
        <taxon>Lactobacillaceae</taxon>
        <taxon>Lentilactobacillus</taxon>
    </lineage>
</organism>
<dbReference type="RefSeq" id="WP_121979016.1">
    <property type="nucleotide sequence ID" value="NZ_JBHTLH010000041.1"/>
</dbReference>
<evidence type="ECO:0000256" key="3">
    <source>
        <dbReference type="ARBA" id="ARBA00013137"/>
    </source>
</evidence>
<dbReference type="Pfam" id="PF00890">
    <property type="entry name" value="FAD_binding_2"/>
    <property type="match status" value="1"/>
</dbReference>
<feature type="domain" description="FMN-binding" evidence="9">
    <location>
        <begin position="539"/>
        <end position="613"/>
    </location>
</feature>
<comment type="caution">
    <text evidence="10">The sequence shown here is derived from an EMBL/GenBank/DDBJ whole genome shotgun (WGS) entry which is preliminary data.</text>
</comment>
<proteinExistence type="predicted"/>
<dbReference type="SUPFAM" id="SSF56425">
    <property type="entry name" value="Succinate dehydrogenase/fumarate reductase flavoprotein, catalytic domain"/>
    <property type="match status" value="1"/>
</dbReference>
<dbReference type="Gene3D" id="3.90.700.10">
    <property type="entry name" value="Succinate dehydrogenase/fumarate reductase flavoprotein, catalytic domain"/>
    <property type="match status" value="1"/>
</dbReference>
<dbReference type="SMART" id="SM00900">
    <property type="entry name" value="FMN_bind"/>
    <property type="match status" value="1"/>
</dbReference>
<dbReference type="Proteomes" id="UP001597156">
    <property type="component" value="Unassembled WGS sequence"/>
</dbReference>